<reference evidence="2" key="1">
    <citation type="journal article" date="2022" name="Mol. Ecol. Resour.">
        <title>The genomes of chicory, endive, great burdock and yacon provide insights into Asteraceae palaeo-polyploidization history and plant inulin production.</title>
        <authorList>
            <person name="Fan W."/>
            <person name="Wang S."/>
            <person name="Wang H."/>
            <person name="Wang A."/>
            <person name="Jiang F."/>
            <person name="Liu H."/>
            <person name="Zhao H."/>
            <person name="Xu D."/>
            <person name="Zhang Y."/>
        </authorList>
    </citation>
    <scope>NUCLEOTIDE SEQUENCE [LARGE SCALE GENOMIC DNA]</scope>
    <source>
        <strain evidence="2">cv. Niubang</strain>
    </source>
</reference>
<organism evidence="1 2">
    <name type="scientific">Arctium lappa</name>
    <name type="common">Greater burdock</name>
    <name type="synonym">Lappa major</name>
    <dbReference type="NCBI Taxonomy" id="4217"/>
    <lineage>
        <taxon>Eukaryota</taxon>
        <taxon>Viridiplantae</taxon>
        <taxon>Streptophyta</taxon>
        <taxon>Embryophyta</taxon>
        <taxon>Tracheophyta</taxon>
        <taxon>Spermatophyta</taxon>
        <taxon>Magnoliopsida</taxon>
        <taxon>eudicotyledons</taxon>
        <taxon>Gunneridae</taxon>
        <taxon>Pentapetalae</taxon>
        <taxon>asterids</taxon>
        <taxon>campanulids</taxon>
        <taxon>Asterales</taxon>
        <taxon>Asteraceae</taxon>
        <taxon>Carduoideae</taxon>
        <taxon>Cardueae</taxon>
        <taxon>Arctiinae</taxon>
        <taxon>Arctium</taxon>
    </lineage>
</organism>
<name>A0ACB8Y325_ARCLA</name>
<reference evidence="1 2" key="2">
    <citation type="journal article" date="2022" name="Mol. Ecol. Resour.">
        <title>The genomes of chicory, endive, great burdock and yacon provide insights into Asteraceae paleo-polyploidization history and plant inulin production.</title>
        <authorList>
            <person name="Fan W."/>
            <person name="Wang S."/>
            <person name="Wang H."/>
            <person name="Wang A."/>
            <person name="Jiang F."/>
            <person name="Liu H."/>
            <person name="Zhao H."/>
            <person name="Xu D."/>
            <person name="Zhang Y."/>
        </authorList>
    </citation>
    <scope>NUCLEOTIDE SEQUENCE [LARGE SCALE GENOMIC DNA]</scope>
    <source>
        <strain evidence="2">cv. Niubang</strain>
    </source>
</reference>
<protein>
    <submittedName>
        <fullName evidence="1">Uncharacterized protein</fullName>
    </submittedName>
</protein>
<evidence type="ECO:0000313" key="1">
    <source>
        <dbReference type="EMBL" id="KAI3677922.1"/>
    </source>
</evidence>
<evidence type="ECO:0000313" key="2">
    <source>
        <dbReference type="Proteomes" id="UP001055879"/>
    </source>
</evidence>
<comment type="caution">
    <text evidence="1">The sequence shown here is derived from an EMBL/GenBank/DDBJ whole genome shotgun (WGS) entry which is preliminary data.</text>
</comment>
<sequence>MATQHLRRNHLIPSPLISVIRFLLSPPPSSFLFSSGYRNHHRVSVFIWLPPPPSISSLMLLTSSTIDRLYQVGLALSQPGRREDGSPPDGFRSHGFSIELDFCSDYC</sequence>
<gene>
    <name evidence="1" type="ORF">L6452_37196</name>
</gene>
<accession>A0ACB8Y325</accession>
<dbReference type="EMBL" id="CM042060">
    <property type="protein sequence ID" value="KAI3677922.1"/>
    <property type="molecule type" value="Genomic_DNA"/>
</dbReference>
<keyword evidence="2" id="KW-1185">Reference proteome</keyword>
<dbReference type="Proteomes" id="UP001055879">
    <property type="component" value="Linkage Group LG14"/>
</dbReference>
<proteinExistence type="predicted"/>